<proteinExistence type="predicted"/>
<evidence type="ECO:0000313" key="2">
    <source>
        <dbReference type="Proteomes" id="UP001458946"/>
    </source>
</evidence>
<dbReference type="RefSeq" id="WP_353540378.1">
    <property type="nucleotide sequence ID" value="NZ_BAABRN010000001.1"/>
</dbReference>
<dbReference type="Proteomes" id="UP001458946">
    <property type="component" value="Unassembled WGS sequence"/>
</dbReference>
<gene>
    <name evidence="1" type="ORF">Dxin01_00113</name>
</gene>
<reference evidence="1 2" key="1">
    <citation type="submission" date="2024-02" db="EMBL/GenBank/DDBJ databases">
        <title>Deinococcus xinjiangensis NBRC 107630.</title>
        <authorList>
            <person name="Ichikawa N."/>
            <person name="Katano-Makiyama Y."/>
            <person name="Hidaka K."/>
        </authorList>
    </citation>
    <scope>NUCLEOTIDE SEQUENCE [LARGE SCALE GENOMIC DNA]</scope>
    <source>
        <strain evidence="1 2">NBRC 107630</strain>
    </source>
</reference>
<dbReference type="EMBL" id="BAABRN010000001">
    <property type="protein sequence ID" value="GAA5500392.1"/>
    <property type="molecule type" value="Genomic_DNA"/>
</dbReference>
<comment type="caution">
    <text evidence="1">The sequence shown here is derived from an EMBL/GenBank/DDBJ whole genome shotgun (WGS) entry which is preliminary data.</text>
</comment>
<evidence type="ECO:0000313" key="1">
    <source>
        <dbReference type="EMBL" id="GAA5500392.1"/>
    </source>
</evidence>
<accession>A0ABP9V9M6</accession>
<keyword evidence="2" id="KW-1185">Reference proteome</keyword>
<sequence>MNMSGLLANMASSSVIDAVTDKATRFARHPKTQANILRAGAWSAGQGAAKAEYVARALRRTEAVLNQRADQVERGVTPDQPVWQVVRDCWRE</sequence>
<name>A0ABP9V9M6_9DEIO</name>
<protein>
    <submittedName>
        <fullName evidence="1">Uncharacterized protein</fullName>
    </submittedName>
</protein>
<organism evidence="1 2">
    <name type="scientific">Deinococcus xinjiangensis</name>
    <dbReference type="NCBI Taxonomy" id="457454"/>
    <lineage>
        <taxon>Bacteria</taxon>
        <taxon>Thermotogati</taxon>
        <taxon>Deinococcota</taxon>
        <taxon>Deinococci</taxon>
        <taxon>Deinococcales</taxon>
        <taxon>Deinococcaceae</taxon>
        <taxon>Deinococcus</taxon>
    </lineage>
</organism>